<feature type="transmembrane region" description="Helical" evidence="3">
    <location>
        <begin position="99"/>
        <end position="118"/>
    </location>
</feature>
<keyword evidence="5" id="KW-1185">Reference proteome</keyword>
<dbReference type="PIRSF" id="PIRSF016661">
    <property type="entry name" value="BioY"/>
    <property type="match status" value="1"/>
</dbReference>
<dbReference type="Gene3D" id="1.10.1760.20">
    <property type="match status" value="1"/>
</dbReference>
<feature type="transmembrane region" description="Helical" evidence="3">
    <location>
        <begin position="130"/>
        <end position="152"/>
    </location>
</feature>
<dbReference type="GO" id="GO:0015225">
    <property type="term" value="F:biotin transmembrane transporter activity"/>
    <property type="evidence" value="ECO:0007669"/>
    <property type="project" value="UniProtKB-UniRule"/>
</dbReference>
<name>A0A2A9FG81_9PSEU</name>
<evidence type="ECO:0000256" key="1">
    <source>
        <dbReference type="ARBA" id="ARBA00010692"/>
    </source>
</evidence>
<keyword evidence="2 3" id="KW-0472">Membrane</keyword>
<dbReference type="EMBL" id="PDJK01000002">
    <property type="protein sequence ID" value="PFG49751.1"/>
    <property type="molecule type" value="Genomic_DNA"/>
</dbReference>
<gene>
    <name evidence="4" type="ORF">ATK36_4928</name>
</gene>
<dbReference type="GO" id="GO:0005886">
    <property type="term" value="C:plasma membrane"/>
    <property type="evidence" value="ECO:0007669"/>
    <property type="project" value="UniProtKB-SubCell"/>
</dbReference>
<keyword evidence="3" id="KW-1133">Transmembrane helix</keyword>
<keyword evidence="2" id="KW-0813">Transport</keyword>
<feature type="transmembrane region" description="Helical" evidence="3">
    <location>
        <begin position="75"/>
        <end position="93"/>
    </location>
</feature>
<keyword evidence="2" id="KW-1003">Cell membrane</keyword>
<feature type="transmembrane region" description="Helical" evidence="3">
    <location>
        <begin position="164"/>
        <end position="189"/>
    </location>
</feature>
<dbReference type="Proteomes" id="UP000243542">
    <property type="component" value="Unassembled WGS sequence"/>
</dbReference>
<accession>A0A2A9FG81</accession>
<evidence type="ECO:0000256" key="3">
    <source>
        <dbReference type="SAM" id="Phobius"/>
    </source>
</evidence>
<evidence type="ECO:0000313" key="4">
    <source>
        <dbReference type="EMBL" id="PFG49751.1"/>
    </source>
</evidence>
<keyword evidence="3" id="KW-0812">Transmembrane</keyword>
<dbReference type="PANTHER" id="PTHR34295:SF1">
    <property type="entry name" value="BIOTIN TRANSPORTER BIOY"/>
    <property type="match status" value="1"/>
</dbReference>
<comment type="caution">
    <text evidence="4">The sequence shown here is derived from an EMBL/GenBank/DDBJ whole genome shotgun (WGS) entry which is preliminary data.</text>
</comment>
<protein>
    <recommendedName>
        <fullName evidence="2">Biotin transporter</fullName>
    </recommendedName>
</protein>
<dbReference type="AlphaFoldDB" id="A0A2A9FG81"/>
<dbReference type="Pfam" id="PF02632">
    <property type="entry name" value="BioY"/>
    <property type="match status" value="1"/>
</dbReference>
<evidence type="ECO:0000313" key="5">
    <source>
        <dbReference type="Proteomes" id="UP000243542"/>
    </source>
</evidence>
<dbReference type="InterPro" id="IPR003784">
    <property type="entry name" value="BioY"/>
</dbReference>
<dbReference type="RefSeq" id="WP_098513606.1">
    <property type="nucleotide sequence ID" value="NZ_JBIAKZ010000004.1"/>
</dbReference>
<comment type="similarity">
    <text evidence="1 2">Belongs to the BioY family.</text>
</comment>
<reference evidence="4 5" key="1">
    <citation type="submission" date="2017-10" db="EMBL/GenBank/DDBJ databases">
        <title>Sequencing the genomes of 1000 actinobacteria strains.</title>
        <authorList>
            <person name="Klenk H.-P."/>
        </authorList>
    </citation>
    <scope>NUCLEOTIDE SEQUENCE [LARGE SCALE GENOMIC DNA]</scope>
    <source>
        <strain evidence="4 5">DSM 46092</strain>
    </source>
</reference>
<evidence type="ECO:0000256" key="2">
    <source>
        <dbReference type="PIRNR" id="PIRNR016661"/>
    </source>
</evidence>
<dbReference type="PANTHER" id="PTHR34295">
    <property type="entry name" value="BIOTIN TRANSPORTER BIOY"/>
    <property type="match status" value="1"/>
</dbReference>
<organism evidence="4 5">
    <name type="scientific">Amycolatopsis sulphurea</name>
    <dbReference type="NCBI Taxonomy" id="76022"/>
    <lineage>
        <taxon>Bacteria</taxon>
        <taxon>Bacillati</taxon>
        <taxon>Actinomycetota</taxon>
        <taxon>Actinomycetes</taxon>
        <taxon>Pseudonocardiales</taxon>
        <taxon>Pseudonocardiaceae</taxon>
        <taxon>Amycolatopsis</taxon>
    </lineage>
</organism>
<sequence>MSSLSLTGRRQVLADLVPGALVRDLTLVAGGAVLTGAAAQLVIPLPGTPVPMTGQTFAALLVGATLGMRRGAASLLLYLLVGAAGVPWFQGATSGLSGASAGYIVGFAFAGALVGALARRGGDRTPLRMAGTMALGNVVIYAFGVPWLMAAAHYDFATAFGKGVVPFLIGDLLKIVVAAGVLPLAWAAVSRLRKQD</sequence>
<comment type="subcellular location">
    <subcellularLocation>
        <location evidence="2">Cell membrane</location>
        <topology evidence="2">Multi-pass membrane protein</topology>
    </subcellularLocation>
</comment>
<proteinExistence type="inferred from homology"/>